<protein>
    <submittedName>
        <fullName evidence="9">Response regulator</fullName>
    </submittedName>
</protein>
<keyword evidence="3" id="KW-0805">Transcription regulation</keyword>
<dbReference type="InterPro" id="IPR039420">
    <property type="entry name" value="WalR-like"/>
</dbReference>
<dbReference type="PROSITE" id="PS50043">
    <property type="entry name" value="HTH_LUXR_2"/>
    <property type="match status" value="1"/>
</dbReference>
<evidence type="ECO:0000259" key="8">
    <source>
        <dbReference type="PROSITE" id="PS50110"/>
    </source>
</evidence>
<dbReference type="InterPro" id="IPR011006">
    <property type="entry name" value="CheY-like_superfamily"/>
</dbReference>
<gene>
    <name evidence="9" type="ORF">ACFYKX_14495</name>
</gene>
<evidence type="ECO:0000259" key="7">
    <source>
        <dbReference type="PROSITE" id="PS50043"/>
    </source>
</evidence>
<feature type="domain" description="Response regulatory" evidence="8">
    <location>
        <begin position="3"/>
        <end position="119"/>
    </location>
</feature>
<dbReference type="SUPFAM" id="SSF46894">
    <property type="entry name" value="C-terminal effector domain of the bipartite response regulators"/>
    <property type="match status" value="1"/>
</dbReference>
<organism evidence="9 10">
    <name type="scientific">Cytobacillus spartinae</name>
    <dbReference type="NCBI Taxonomy" id="3299023"/>
    <lineage>
        <taxon>Bacteria</taxon>
        <taxon>Bacillati</taxon>
        <taxon>Bacillota</taxon>
        <taxon>Bacilli</taxon>
        <taxon>Bacillales</taxon>
        <taxon>Bacillaceae</taxon>
        <taxon>Cytobacillus</taxon>
    </lineage>
</organism>
<evidence type="ECO:0000256" key="2">
    <source>
        <dbReference type="ARBA" id="ARBA00022553"/>
    </source>
</evidence>
<dbReference type="Gene3D" id="3.40.50.2300">
    <property type="match status" value="1"/>
</dbReference>
<name>A0ABW6KC84_9BACI</name>
<dbReference type="InterPro" id="IPR001789">
    <property type="entry name" value="Sig_transdc_resp-reg_receiver"/>
</dbReference>
<evidence type="ECO:0000256" key="5">
    <source>
        <dbReference type="ARBA" id="ARBA00023163"/>
    </source>
</evidence>
<dbReference type="Pfam" id="PF00196">
    <property type="entry name" value="GerE"/>
    <property type="match status" value="1"/>
</dbReference>
<accession>A0ABW6KC84</accession>
<evidence type="ECO:0000256" key="4">
    <source>
        <dbReference type="ARBA" id="ARBA00023125"/>
    </source>
</evidence>
<sequence>MIRIIIAEDQRMLRGALGSLLDLEDDIEVIAQVENGDEALKAILTLQPDVCLMDIEMPVKSGLEVAEMLKTGGSSCKIIILTTFARPGYFERAVKAGVHGYMLKDGSSDDLAETIRNVMRGKREFAPELIFGSFKEDNPLTEREQEVLRLVAEGKTAKEISSQLYLSSGTVRNYMSEIISKLQVKNRIEAIATAQEKGWI</sequence>
<dbReference type="CDD" id="cd06170">
    <property type="entry name" value="LuxR_C_like"/>
    <property type="match status" value="1"/>
</dbReference>
<dbReference type="InterPro" id="IPR000792">
    <property type="entry name" value="Tscrpt_reg_LuxR_C"/>
</dbReference>
<reference evidence="9 10" key="1">
    <citation type="submission" date="2024-08" db="EMBL/GenBank/DDBJ databases">
        <title>Two novel Cytobacillus novel species.</title>
        <authorList>
            <person name="Liu G."/>
        </authorList>
    </citation>
    <scope>NUCLEOTIDE SEQUENCE [LARGE SCALE GENOMIC DNA]</scope>
    <source>
        <strain evidence="9 10">FJAT-54145</strain>
    </source>
</reference>
<dbReference type="SUPFAM" id="SSF52172">
    <property type="entry name" value="CheY-like"/>
    <property type="match status" value="1"/>
</dbReference>
<dbReference type="SMART" id="SM00421">
    <property type="entry name" value="HTH_LUXR"/>
    <property type="match status" value="1"/>
</dbReference>
<dbReference type="InterPro" id="IPR016032">
    <property type="entry name" value="Sig_transdc_resp-reg_C-effctor"/>
</dbReference>
<dbReference type="SMART" id="SM00448">
    <property type="entry name" value="REC"/>
    <property type="match status" value="1"/>
</dbReference>
<evidence type="ECO:0000313" key="9">
    <source>
        <dbReference type="EMBL" id="MFE8701806.1"/>
    </source>
</evidence>
<evidence type="ECO:0000256" key="6">
    <source>
        <dbReference type="PROSITE-ProRule" id="PRU00169"/>
    </source>
</evidence>
<dbReference type="PANTHER" id="PTHR43214">
    <property type="entry name" value="TWO-COMPONENT RESPONSE REGULATOR"/>
    <property type="match status" value="1"/>
</dbReference>
<proteinExistence type="predicted"/>
<evidence type="ECO:0000313" key="10">
    <source>
        <dbReference type="Proteomes" id="UP001601059"/>
    </source>
</evidence>
<dbReference type="EMBL" id="JBIACK010000007">
    <property type="protein sequence ID" value="MFE8701806.1"/>
    <property type="molecule type" value="Genomic_DNA"/>
</dbReference>
<keyword evidence="10" id="KW-1185">Reference proteome</keyword>
<evidence type="ECO:0000256" key="3">
    <source>
        <dbReference type="ARBA" id="ARBA00023015"/>
    </source>
</evidence>
<dbReference type="PANTHER" id="PTHR43214:SF42">
    <property type="entry name" value="TRANSCRIPTIONAL REGULATORY PROTEIN DESR"/>
    <property type="match status" value="1"/>
</dbReference>
<evidence type="ECO:0000256" key="1">
    <source>
        <dbReference type="ARBA" id="ARBA00004496"/>
    </source>
</evidence>
<dbReference type="RefSeq" id="WP_389361775.1">
    <property type="nucleotide sequence ID" value="NZ_JBIACK010000007.1"/>
</dbReference>
<feature type="modified residue" description="4-aspartylphosphate" evidence="6">
    <location>
        <position position="54"/>
    </location>
</feature>
<dbReference type="CDD" id="cd19930">
    <property type="entry name" value="REC_DesR-like"/>
    <property type="match status" value="1"/>
</dbReference>
<comment type="subcellular location">
    <subcellularLocation>
        <location evidence="1">Cytoplasm</location>
    </subcellularLocation>
</comment>
<dbReference type="Proteomes" id="UP001601059">
    <property type="component" value="Unassembled WGS sequence"/>
</dbReference>
<dbReference type="PRINTS" id="PR00038">
    <property type="entry name" value="HTHLUXR"/>
</dbReference>
<keyword evidence="4" id="KW-0238">DNA-binding</keyword>
<dbReference type="Pfam" id="PF00072">
    <property type="entry name" value="Response_reg"/>
    <property type="match status" value="1"/>
</dbReference>
<comment type="caution">
    <text evidence="9">The sequence shown here is derived from an EMBL/GenBank/DDBJ whole genome shotgun (WGS) entry which is preliminary data.</text>
</comment>
<feature type="domain" description="HTH luxR-type" evidence="7">
    <location>
        <begin position="133"/>
        <end position="198"/>
    </location>
</feature>
<keyword evidence="5" id="KW-0804">Transcription</keyword>
<keyword evidence="2 6" id="KW-0597">Phosphoprotein</keyword>
<dbReference type="PROSITE" id="PS50110">
    <property type="entry name" value="RESPONSE_REGULATORY"/>
    <property type="match status" value="1"/>
</dbReference>